<feature type="compositionally biased region" description="Low complexity" evidence="1">
    <location>
        <begin position="68"/>
        <end position="79"/>
    </location>
</feature>
<sequence length="93" mass="9948">MAPLSKCDADYARCNIRDAKCKASGGNTSNPRKHLVKDKVFLKAEDCTVFISLRSTATTPASGTVNTPASFSGSSSPASNMGEEMFKTTQRRV</sequence>
<evidence type="ECO:0000313" key="2">
    <source>
        <dbReference type="EMBL" id="MED6252324.1"/>
    </source>
</evidence>
<feature type="region of interest" description="Disordered" evidence="1">
    <location>
        <begin position="59"/>
        <end position="93"/>
    </location>
</feature>
<organism evidence="2 3">
    <name type="scientific">Ataeniobius toweri</name>
    <dbReference type="NCBI Taxonomy" id="208326"/>
    <lineage>
        <taxon>Eukaryota</taxon>
        <taxon>Metazoa</taxon>
        <taxon>Chordata</taxon>
        <taxon>Craniata</taxon>
        <taxon>Vertebrata</taxon>
        <taxon>Euteleostomi</taxon>
        <taxon>Actinopterygii</taxon>
        <taxon>Neopterygii</taxon>
        <taxon>Teleostei</taxon>
        <taxon>Neoteleostei</taxon>
        <taxon>Acanthomorphata</taxon>
        <taxon>Ovalentaria</taxon>
        <taxon>Atherinomorphae</taxon>
        <taxon>Cyprinodontiformes</taxon>
        <taxon>Goodeidae</taxon>
        <taxon>Ataeniobius</taxon>
    </lineage>
</organism>
<reference evidence="2 3" key="1">
    <citation type="submission" date="2021-07" db="EMBL/GenBank/DDBJ databases">
        <authorList>
            <person name="Palmer J.M."/>
        </authorList>
    </citation>
    <scope>NUCLEOTIDE SEQUENCE [LARGE SCALE GENOMIC DNA]</scope>
    <source>
        <strain evidence="2 3">AT_MEX2019</strain>
        <tissue evidence="2">Muscle</tissue>
    </source>
</reference>
<comment type="caution">
    <text evidence="2">The sequence shown here is derived from an EMBL/GenBank/DDBJ whole genome shotgun (WGS) entry which is preliminary data.</text>
</comment>
<dbReference type="EMBL" id="JAHUTI010061276">
    <property type="protein sequence ID" value="MED6252324.1"/>
    <property type="molecule type" value="Genomic_DNA"/>
</dbReference>
<dbReference type="Proteomes" id="UP001345963">
    <property type="component" value="Unassembled WGS sequence"/>
</dbReference>
<evidence type="ECO:0000313" key="3">
    <source>
        <dbReference type="Proteomes" id="UP001345963"/>
    </source>
</evidence>
<protein>
    <submittedName>
        <fullName evidence="2">Uncharacterized protein</fullName>
    </submittedName>
</protein>
<gene>
    <name evidence="2" type="ORF">ATANTOWER_010150</name>
</gene>
<proteinExistence type="predicted"/>
<accession>A0ABU7BSF7</accession>
<name>A0ABU7BSF7_9TELE</name>
<keyword evidence="3" id="KW-1185">Reference proteome</keyword>
<evidence type="ECO:0000256" key="1">
    <source>
        <dbReference type="SAM" id="MobiDB-lite"/>
    </source>
</evidence>